<reference evidence="2" key="3">
    <citation type="submission" date="2006-07" db="EMBL/GenBank/DDBJ databases">
        <authorList>
            <person name="Buell R."/>
        </authorList>
    </citation>
    <scope>NUCLEOTIDE SEQUENCE</scope>
</reference>
<accession>Q33AV8</accession>
<organism evidence="2">
    <name type="scientific">Oryza sativa subsp. japonica</name>
    <name type="common">Rice</name>
    <dbReference type="NCBI Taxonomy" id="39947"/>
    <lineage>
        <taxon>Eukaryota</taxon>
        <taxon>Viridiplantae</taxon>
        <taxon>Streptophyta</taxon>
        <taxon>Embryophyta</taxon>
        <taxon>Tracheophyta</taxon>
        <taxon>Spermatophyta</taxon>
        <taxon>Magnoliopsida</taxon>
        <taxon>Liliopsida</taxon>
        <taxon>Poales</taxon>
        <taxon>Poaceae</taxon>
        <taxon>BOP clade</taxon>
        <taxon>Oryzoideae</taxon>
        <taxon>Oryzeae</taxon>
        <taxon>Oryzinae</taxon>
        <taxon>Oryza</taxon>
        <taxon>Oryza sativa</taxon>
    </lineage>
</organism>
<evidence type="ECO:0000256" key="1">
    <source>
        <dbReference type="SAM" id="MobiDB-lite"/>
    </source>
</evidence>
<reference evidence="2" key="2">
    <citation type="submission" date="2003-05" db="EMBL/GenBank/DDBJ databases">
        <authorList>
            <person name="Buell C.R."/>
            <person name="Wing R.A."/>
            <person name="McCombie W.R."/>
            <person name="Messing J."/>
            <person name="Yuan Q."/>
            <person name="Ouyang S."/>
        </authorList>
    </citation>
    <scope>NUCLEOTIDE SEQUENCE</scope>
</reference>
<sequence>MARDRSRLIDRLRNLPPSDPLLASPDSIGTTPATSVKTGHCTKIREKAQEWVEPNTILAKLLLVGRGLTPLSAITGSELPEPRIMERTRRHLERDLEVWRISKEVQVNMEAQTKSTSRISLLGEVNRVSTRTVDNQSRRGAAVAGLKSMFVQKPDQFVL</sequence>
<dbReference type="EMBL" id="DP000086">
    <property type="protein sequence ID" value="ABB46817.1"/>
    <property type="molecule type" value="Genomic_DNA"/>
</dbReference>
<feature type="region of interest" description="Disordered" evidence="1">
    <location>
        <begin position="1"/>
        <end position="38"/>
    </location>
</feature>
<name>Q33AV8_ORYSJ</name>
<reference evidence="2" key="1">
    <citation type="journal article" date="2003" name="Science">
        <title>In-depth view of structure, activity, and evolution of rice chromosome 10.</title>
        <authorList>
            <consortium name="Rice Chromosome 10 Sequencing Consortium"/>
        </authorList>
    </citation>
    <scope>NUCLEOTIDE SEQUENCE [LARGE SCALE GENOMIC DNA]</scope>
</reference>
<gene>
    <name evidence="2" type="ordered locus">LOC_Os10g07390</name>
</gene>
<evidence type="ECO:0000313" key="2">
    <source>
        <dbReference type="EMBL" id="ABB46817.1"/>
    </source>
</evidence>
<feature type="compositionally biased region" description="Basic and acidic residues" evidence="1">
    <location>
        <begin position="1"/>
        <end position="13"/>
    </location>
</feature>
<feature type="compositionally biased region" description="Polar residues" evidence="1">
    <location>
        <begin position="28"/>
        <end position="37"/>
    </location>
</feature>
<proteinExistence type="predicted"/>
<protein>
    <submittedName>
        <fullName evidence="2">Uncharacterized protein</fullName>
    </submittedName>
</protein>
<dbReference type="AlphaFoldDB" id="Q33AV8"/>